<dbReference type="Proteomes" id="UP000199120">
    <property type="component" value="Unassembled WGS sequence"/>
</dbReference>
<proteinExistence type="predicted"/>
<accession>A0A1H7W7A4</accession>
<protein>
    <submittedName>
        <fullName evidence="1">Uncharacterized protein</fullName>
    </submittedName>
</protein>
<organism evidence="1 2">
    <name type="scientific">Paraburkholderia caballeronis</name>
    <dbReference type="NCBI Taxonomy" id="416943"/>
    <lineage>
        <taxon>Bacteria</taxon>
        <taxon>Pseudomonadati</taxon>
        <taxon>Pseudomonadota</taxon>
        <taxon>Betaproteobacteria</taxon>
        <taxon>Burkholderiales</taxon>
        <taxon>Burkholderiaceae</taxon>
        <taxon>Paraburkholderia</taxon>
    </lineage>
</organism>
<evidence type="ECO:0000313" key="1">
    <source>
        <dbReference type="EMBL" id="SEM16935.1"/>
    </source>
</evidence>
<sequence length="231" mass="25713">MRRKTANASSLRPKKYFWSAAQAPHLKMSPSERASALGRSIGDFPRGKSYWRPPTAPASCHSRKQVAHEMASLTRPTLCAPIWKTLSCTRLSIAVSQRRLQRFYRPARRAATRRPRRASVCLVVLKTQGSSDLISASTIWCGLRQRLRSPSKGTASQNRVSPTWSACSSMVSASVDALPDYQENRYFRAQPSRLLLHSARPLHGDEFNESNVGNGSRAADRRVVPGLGLIR</sequence>
<dbReference type="EMBL" id="FOAJ01000032">
    <property type="protein sequence ID" value="SEM16935.1"/>
    <property type="molecule type" value="Genomic_DNA"/>
</dbReference>
<name>A0A1H7W7A4_9BURK</name>
<gene>
    <name evidence="1" type="ORF">SAMN05192542_1329</name>
</gene>
<reference evidence="2" key="1">
    <citation type="submission" date="2016-10" db="EMBL/GenBank/DDBJ databases">
        <authorList>
            <person name="Varghese N."/>
            <person name="Submissions S."/>
        </authorList>
    </citation>
    <scope>NUCLEOTIDE SEQUENCE [LARGE SCALE GENOMIC DNA]</scope>
    <source>
        <strain evidence="2">LMG 26416</strain>
    </source>
</reference>
<evidence type="ECO:0000313" key="2">
    <source>
        <dbReference type="Proteomes" id="UP000199120"/>
    </source>
</evidence>
<keyword evidence="2" id="KW-1185">Reference proteome</keyword>
<dbReference type="AlphaFoldDB" id="A0A1H7W7A4"/>